<dbReference type="PIR" id="E87587">
    <property type="entry name" value="E87587"/>
</dbReference>
<protein>
    <submittedName>
        <fullName evidence="1">Uncharacterized protein</fullName>
    </submittedName>
</protein>
<sequence length="216" mass="24033">MVFTLIRTPRKYAEKPISADRLAGRWSPTFQRERGLLLALVLGSGVAARHLFKCLHPLDLVERWNCQRGLVLRQEAGACGVSVVHADAGDRSCVSTKTQSQSLRQVATQRQSVRWRSAPPKQQGSYRDFFGNRCTGSSALSAAWSRGCTMGPYSCVARAPSEFRCLRVLVSECGSPSQNCLWTDEFGLTADPVGASLNPRFSSVTRHWRPHQRRRA</sequence>
<gene>
    <name evidence="1" type="ordered locus">CC_2732</name>
</gene>
<proteinExistence type="predicted"/>
<dbReference type="Proteomes" id="UP000001816">
    <property type="component" value="Chromosome"/>
</dbReference>
<dbReference type="STRING" id="190650.CC_2732"/>
<name>Q9A4U5_CAUVC</name>
<dbReference type="AlphaFoldDB" id="Q9A4U5"/>
<evidence type="ECO:0000313" key="1">
    <source>
        <dbReference type="EMBL" id="AAK24697.1"/>
    </source>
</evidence>
<dbReference type="HOGENOM" id="CLU_1275797_0_0_5"/>
<organism evidence="1 2">
    <name type="scientific">Caulobacter vibrioides (strain ATCC 19089 / CIP 103742 / CB 15)</name>
    <name type="common">Caulobacter crescentus</name>
    <dbReference type="NCBI Taxonomy" id="190650"/>
    <lineage>
        <taxon>Bacteria</taxon>
        <taxon>Pseudomonadati</taxon>
        <taxon>Pseudomonadota</taxon>
        <taxon>Alphaproteobacteria</taxon>
        <taxon>Caulobacterales</taxon>
        <taxon>Caulobacteraceae</taxon>
        <taxon>Caulobacter</taxon>
    </lineage>
</organism>
<keyword evidence="2" id="KW-1185">Reference proteome</keyword>
<dbReference type="EnsemblBacteria" id="AAK24697">
    <property type="protein sequence ID" value="AAK24697"/>
    <property type="gene ID" value="CC_2732"/>
</dbReference>
<dbReference type="EMBL" id="AE005673">
    <property type="protein sequence ID" value="AAK24697.1"/>
    <property type="molecule type" value="Genomic_DNA"/>
</dbReference>
<dbReference type="BioCyc" id="CAULO:CC2732-MONOMER"/>
<reference evidence="1 2" key="1">
    <citation type="journal article" date="2001" name="Proc. Natl. Acad. Sci. U.S.A.">
        <title>Complete genome sequence of Caulobacter crescentus.</title>
        <authorList>
            <person name="Nierman W.C."/>
            <person name="Feldblyum T.V."/>
            <person name="Laub M.T."/>
            <person name="Paulsen I.T."/>
            <person name="Nelson K.E."/>
            <person name="Eisen J.A."/>
            <person name="Heidelberg J.F."/>
            <person name="Alley M.R."/>
            <person name="Ohta N."/>
            <person name="Maddock J.R."/>
            <person name="Potocka I."/>
            <person name="Nelson W.C."/>
            <person name="Newton A."/>
            <person name="Stephens C."/>
            <person name="Phadke N.D."/>
            <person name="Ely B."/>
            <person name="DeBoy R.T."/>
            <person name="Dodson R.J."/>
            <person name="Durkin A.S."/>
            <person name="Gwinn M.L."/>
            <person name="Haft D.H."/>
            <person name="Kolonay J.F."/>
            <person name="Smit J."/>
            <person name="Craven M.B."/>
            <person name="Khouri H."/>
            <person name="Shetty J."/>
            <person name="Berry K."/>
            <person name="Utterback T."/>
            <person name="Tran K."/>
            <person name="Wolf A."/>
            <person name="Vamathevan J."/>
            <person name="Ermolaeva M."/>
            <person name="White O."/>
            <person name="Salzberg S.L."/>
            <person name="Venter J.C."/>
            <person name="Shapiro L."/>
            <person name="Fraser C.M."/>
        </authorList>
    </citation>
    <scope>NUCLEOTIDE SEQUENCE [LARGE SCALE GENOMIC DNA]</scope>
    <source>
        <strain evidence="2">ATCC 19089 / CB15</strain>
    </source>
</reference>
<accession>Q9A4U5</accession>
<dbReference type="KEGG" id="ccr:CC_2732"/>
<evidence type="ECO:0000313" key="2">
    <source>
        <dbReference type="Proteomes" id="UP000001816"/>
    </source>
</evidence>